<name>A0A8J7HZT9_9NOST</name>
<proteinExistence type="predicted"/>
<accession>A0A8J7HZT9</accession>
<dbReference type="RefSeq" id="WP_214432165.1">
    <property type="nucleotide sequence ID" value="NZ_CAWPUQ010000134.1"/>
</dbReference>
<sequence length="50" mass="5823">MRQYRLAESLGLLPGVFFYWLPLNSDRIQKITSKVKIPQEAMSKDILIVD</sequence>
<comment type="caution">
    <text evidence="1">The sequence shown here is derived from an EMBL/GenBank/DDBJ whole genome shotgun (WGS) entry which is preliminary data.</text>
</comment>
<protein>
    <submittedName>
        <fullName evidence="1">Uncharacterized protein</fullName>
    </submittedName>
</protein>
<gene>
    <name evidence="1" type="ORF">I8752_10035</name>
</gene>
<organism evidence="1 2">
    <name type="scientific">Dendronalium phyllosphericum CENA369</name>
    <dbReference type="NCBI Taxonomy" id="1725256"/>
    <lineage>
        <taxon>Bacteria</taxon>
        <taxon>Bacillati</taxon>
        <taxon>Cyanobacteriota</taxon>
        <taxon>Cyanophyceae</taxon>
        <taxon>Nostocales</taxon>
        <taxon>Nostocaceae</taxon>
        <taxon>Dendronalium</taxon>
        <taxon>Dendronalium phyllosphericum</taxon>
    </lineage>
</organism>
<dbReference type="Proteomes" id="UP000662314">
    <property type="component" value="Unassembled WGS sequence"/>
</dbReference>
<evidence type="ECO:0000313" key="2">
    <source>
        <dbReference type="Proteomes" id="UP000662314"/>
    </source>
</evidence>
<evidence type="ECO:0000313" key="1">
    <source>
        <dbReference type="EMBL" id="MBH8573345.1"/>
    </source>
</evidence>
<dbReference type="EMBL" id="JAECZA010000030">
    <property type="protein sequence ID" value="MBH8573345.1"/>
    <property type="molecule type" value="Genomic_DNA"/>
</dbReference>
<keyword evidence="2" id="KW-1185">Reference proteome</keyword>
<reference evidence="1 2" key="1">
    <citation type="journal article" date="2021" name="Int. J. Syst. Evol. Microbiol.">
        <title>Amazonocrinis nigriterrae gen. nov., sp. nov., Atlanticothrix silvestris gen. nov., sp. nov. and Dendronalium phyllosphericum gen. nov., sp. nov., nostocacean cyanobacteria from Brazilian environments.</title>
        <authorList>
            <person name="Alvarenga D.O."/>
            <person name="Andreote A.P.D."/>
            <person name="Branco L.H.Z."/>
            <person name="Delbaje E."/>
            <person name="Cruz R.B."/>
            <person name="Varani A.M."/>
            <person name="Fiore M.F."/>
        </authorList>
    </citation>
    <scope>NUCLEOTIDE SEQUENCE [LARGE SCALE GENOMIC DNA]</scope>
    <source>
        <strain evidence="1 2">CENA369</strain>
    </source>
</reference>
<dbReference type="AlphaFoldDB" id="A0A8J7HZT9"/>